<organism evidence="8 9">
    <name type="scientific">Levilactobacillus acidifarinae DSM 19394 = JCM 15949</name>
    <dbReference type="NCBI Taxonomy" id="1423715"/>
    <lineage>
        <taxon>Bacteria</taxon>
        <taxon>Bacillati</taxon>
        <taxon>Bacillota</taxon>
        <taxon>Bacilli</taxon>
        <taxon>Lactobacillales</taxon>
        <taxon>Lactobacillaceae</taxon>
        <taxon>Levilactobacillus</taxon>
    </lineage>
</organism>
<comment type="pathway">
    <text evidence="1 6">Cell wall biogenesis; peptidoglycan biosynthesis.</text>
</comment>
<evidence type="ECO:0000256" key="4">
    <source>
        <dbReference type="ARBA" id="ARBA00022984"/>
    </source>
</evidence>
<dbReference type="GO" id="GO:0016740">
    <property type="term" value="F:transferase activity"/>
    <property type="evidence" value="ECO:0007669"/>
    <property type="project" value="UniProtKB-KW"/>
</dbReference>
<name>A0A0R1LID6_9LACO</name>
<dbReference type="InterPro" id="IPR022029">
    <property type="entry name" value="YoaR-like_PG-bd"/>
</dbReference>
<dbReference type="Gene3D" id="3.10.20.800">
    <property type="match status" value="1"/>
</dbReference>
<dbReference type="CDD" id="cd16913">
    <property type="entry name" value="YkuD_like"/>
    <property type="match status" value="1"/>
</dbReference>
<dbReference type="GO" id="GO:0071555">
    <property type="term" value="P:cell wall organization"/>
    <property type="evidence" value="ECO:0007669"/>
    <property type="project" value="UniProtKB-UniRule"/>
</dbReference>
<dbReference type="Proteomes" id="UP000051955">
    <property type="component" value="Unassembled WGS sequence"/>
</dbReference>
<dbReference type="Pfam" id="PF12229">
    <property type="entry name" value="PG_binding_4"/>
    <property type="match status" value="2"/>
</dbReference>
<reference evidence="8 9" key="1">
    <citation type="journal article" date="2015" name="Genome Announc.">
        <title>Expanding the biotechnology potential of lactobacilli through comparative genomics of 213 strains and associated genera.</title>
        <authorList>
            <person name="Sun Z."/>
            <person name="Harris H.M."/>
            <person name="McCann A."/>
            <person name="Guo C."/>
            <person name="Argimon S."/>
            <person name="Zhang W."/>
            <person name="Yang X."/>
            <person name="Jeffery I.B."/>
            <person name="Cooney J.C."/>
            <person name="Kagawa T.F."/>
            <person name="Liu W."/>
            <person name="Song Y."/>
            <person name="Salvetti E."/>
            <person name="Wrobel A."/>
            <person name="Rasinkangas P."/>
            <person name="Parkhill J."/>
            <person name="Rea M.C."/>
            <person name="O'Sullivan O."/>
            <person name="Ritari J."/>
            <person name="Douillard F.P."/>
            <person name="Paul Ross R."/>
            <person name="Yang R."/>
            <person name="Briner A.E."/>
            <person name="Felis G.E."/>
            <person name="de Vos W.M."/>
            <person name="Barrangou R."/>
            <person name="Klaenhammer T.R."/>
            <person name="Caufield P.W."/>
            <person name="Cui Y."/>
            <person name="Zhang H."/>
            <person name="O'Toole P.W."/>
        </authorList>
    </citation>
    <scope>NUCLEOTIDE SEQUENCE [LARGE SCALE GENOMIC DNA]</scope>
    <source>
        <strain evidence="8 9">DSM 19394</strain>
    </source>
</reference>
<dbReference type="GO" id="GO:0018104">
    <property type="term" value="P:peptidoglycan-protein cross-linking"/>
    <property type="evidence" value="ECO:0007669"/>
    <property type="project" value="TreeGrafter"/>
</dbReference>
<dbReference type="InterPro" id="IPR038054">
    <property type="entry name" value="LD_TPept-like_central_sf"/>
</dbReference>
<keyword evidence="5 6" id="KW-0961">Cell wall biogenesis/degradation</keyword>
<dbReference type="GO" id="GO:0008360">
    <property type="term" value="P:regulation of cell shape"/>
    <property type="evidence" value="ECO:0007669"/>
    <property type="project" value="UniProtKB-UniRule"/>
</dbReference>
<evidence type="ECO:0000256" key="5">
    <source>
        <dbReference type="ARBA" id="ARBA00023316"/>
    </source>
</evidence>
<dbReference type="InterPro" id="IPR005490">
    <property type="entry name" value="LD_TPept_cat_dom"/>
</dbReference>
<dbReference type="InterPro" id="IPR038063">
    <property type="entry name" value="Transpep_catalytic_dom"/>
</dbReference>
<evidence type="ECO:0000256" key="3">
    <source>
        <dbReference type="ARBA" id="ARBA00022960"/>
    </source>
</evidence>
<dbReference type="PROSITE" id="PS52029">
    <property type="entry name" value="LD_TPASE"/>
    <property type="match status" value="1"/>
</dbReference>
<protein>
    <recommendedName>
        <fullName evidence="7">L,D-TPase catalytic domain-containing protein</fullName>
    </recommendedName>
</protein>
<evidence type="ECO:0000313" key="8">
    <source>
        <dbReference type="EMBL" id="KRK95551.1"/>
    </source>
</evidence>
<dbReference type="Pfam" id="PF03734">
    <property type="entry name" value="YkuD"/>
    <property type="match status" value="1"/>
</dbReference>
<evidence type="ECO:0000256" key="1">
    <source>
        <dbReference type="ARBA" id="ARBA00004752"/>
    </source>
</evidence>
<feature type="active site" description="Nucleophile" evidence="6">
    <location>
        <position position="447"/>
    </location>
</feature>
<keyword evidence="9" id="KW-1185">Reference proteome</keyword>
<keyword evidence="2" id="KW-0808">Transferase</keyword>
<dbReference type="Gene3D" id="2.40.440.10">
    <property type="entry name" value="L,D-transpeptidase catalytic domain-like"/>
    <property type="match status" value="1"/>
</dbReference>
<evidence type="ECO:0000256" key="2">
    <source>
        <dbReference type="ARBA" id="ARBA00022679"/>
    </source>
</evidence>
<dbReference type="STRING" id="1423715.FD25_GL000934"/>
<comment type="caution">
    <text evidence="8">The sequence shown here is derived from an EMBL/GenBank/DDBJ whole genome shotgun (WGS) entry which is preliminary data.</text>
</comment>
<gene>
    <name evidence="8" type="ORF">FD25_GL000934</name>
</gene>
<dbReference type="SUPFAM" id="SSF141523">
    <property type="entry name" value="L,D-transpeptidase catalytic domain-like"/>
    <property type="match status" value="1"/>
</dbReference>
<feature type="domain" description="L,D-TPase catalytic" evidence="7">
    <location>
        <begin position="346"/>
        <end position="471"/>
    </location>
</feature>
<dbReference type="PANTHER" id="PTHR30582:SF33">
    <property type="entry name" value="EXPORTED PROTEIN"/>
    <property type="match status" value="1"/>
</dbReference>
<sequence length="471" mass="51097">MTGAADPNLMKKRKAVVIGIVTACVAVGAIYVGQALHYSSANVFFKDTQIAGVNVGGSTAKQAATKLKAAMQDQKLTLKDGQKTVAAFNTQQADLKVTSTKALQQLINKQNAWSWPSHVTTATADSIKLNASNENHQSILTLAKQITTKANQTRTASKDASFTYQNDQLQVTKEVNGNQLDTAKVASSITAAIEQGHTTVNVDRDYIKPQVTTTSASFKTAKAKAQAITKQTYVYKLSNHKITLSANTLGNWLTLKNGQLTTNQTAIKQYLTKLSHQYGTINKTRTFKSTKRGTVKVKAGLYGWSINVKKETPALSKLILAGKGMTRTPVIQGSGYHSNGTDIGNSYVEVDKTNQHMWVYKNGKVVVSTDVVTGLPTTAHHTPTGVWVIWSKQRNTTLRGQNDNGSSYASKVKYWMPVDDTGVGIHDSSWQPQYGGTWYKQHGSHGCVNTPPSQIASVYANVKVGTPVIIF</sequence>
<dbReference type="UniPathway" id="UPA00219"/>
<feature type="active site" description="Proton donor/acceptor" evidence="6">
    <location>
        <position position="426"/>
    </location>
</feature>
<dbReference type="AlphaFoldDB" id="A0A0R1LID6"/>
<accession>A0A0R1LID6</accession>
<dbReference type="EMBL" id="AZDV01000007">
    <property type="protein sequence ID" value="KRK95551.1"/>
    <property type="molecule type" value="Genomic_DNA"/>
</dbReference>
<dbReference type="PANTHER" id="PTHR30582">
    <property type="entry name" value="L,D-TRANSPEPTIDASE"/>
    <property type="match status" value="1"/>
</dbReference>
<dbReference type="SUPFAM" id="SSF143985">
    <property type="entry name" value="L,D-transpeptidase pre-catalytic domain-like"/>
    <property type="match status" value="1"/>
</dbReference>
<evidence type="ECO:0000313" key="9">
    <source>
        <dbReference type="Proteomes" id="UP000051955"/>
    </source>
</evidence>
<dbReference type="GO" id="GO:0005576">
    <property type="term" value="C:extracellular region"/>
    <property type="evidence" value="ECO:0007669"/>
    <property type="project" value="TreeGrafter"/>
</dbReference>
<dbReference type="GO" id="GO:0071972">
    <property type="term" value="F:peptidoglycan L,D-transpeptidase activity"/>
    <property type="evidence" value="ECO:0007669"/>
    <property type="project" value="TreeGrafter"/>
</dbReference>
<proteinExistence type="predicted"/>
<keyword evidence="3 6" id="KW-0133">Cell shape</keyword>
<dbReference type="InterPro" id="IPR050979">
    <property type="entry name" value="LD-transpeptidase"/>
</dbReference>
<evidence type="ECO:0000259" key="7">
    <source>
        <dbReference type="PROSITE" id="PS52029"/>
    </source>
</evidence>
<dbReference type="PATRIC" id="fig|1423715.3.peg.961"/>
<evidence type="ECO:0000256" key="6">
    <source>
        <dbReference type="PROSITE-ProRule" id="PRU01373"/>
    </source>
</evidence>
<keyword evidence="4 6" id="KW-0573">Peptidoglycan synthesis</keyword>